<evidence type="ECO:0000313" key="1">
    <source>
        <dbReference type="EMBL" id="KAG5668538.1"/>
    </source>
</evidence>
<reference evidence="1" key="1">
    <citation type="submission" date="2021-03" db="EMBL/GenBank/DDBJ databases">
        <title>Chromosome level genome of the anhydrobiotic midge Polypedilum vanderplanki.</title>
        <authorList>
            <person name="Yoshida Y."/>
            <person name="Kikawada T."/>
            <person name="Gusev O."/>
        </authorList>
    </citation>
    <scope>NUCLEOTIDE SEQUENCE</scope>
    <source>
        <strain evidence="1">NIAS01</strain>
        <tissue evidence="1">Whole body or cell culture</tissue>
    </source>
</reference>
<protein>
    <submittedName>
        <fullName evidence="1">Uncharacterized protein</fullName>
    </submittedName>
</protein>
<dbReference type="AlphaFoldDB" id="A0A9J6BFP9"/>
<keyword evidence="2" id="KW-1185">Reference proteome</keyword>
<accession>A0A9J6BFP9</accession>
<sequence>MSSMINKSPNPFFTNLFPYTSALVQIFLNGIEISYISIIFIEEQKIQQETELKNSLLCLARAYENNVKGIKVTKILCNSSNLTISYYKCWIRAYNRRSPTANLEFMFKRKTPEALMSIELFYTTNKEIPYKRSLHIENFEFCQFFKENMQIPLFGKLTSTIQFINSNSSYACNSTGFVKFHNLTFNGSPIFTVFPPGFHISTTRLFDKNDSNILNVTLWAVLSK</sequence>
<name>A0A9J6BFP9_POLVA</name>
<gene>
    <name evidence="1" type="ORF">PVAND_016476</name>
</gene>
<evidence type="ECO:0000313" key="2">
    <source>
        <dbReference type="Proteomes" id="UP001107558"/>
    </source>
</evidence>
<dbReference type="EMBL" id="JADBJN010000004">
    <property type="protein sequence ID" value="KAG5668538.1"/>
    <property type="molecule type" value="Genomic_DNA"/>
</dbReference>
<proteinExistence type="predicted"/>
<organism evidence="1 2">
    <name type="scientific">Polypedilum vanderplanki</name>
    <name type="common">Sleeping chironomid midge</name>
    <dbReference type="NCBI Taxonomy" id="319348"/>
    <lineage>
        <taxon>Eukaryota</taxon>
        <taxon>Metazoa</taxon>
        <taxon>Ecdysozoa</taxon>
        <taxon>Arthropoda</taxon>
        <taxon>Hexapoda</taxon>
        <taxon>Insecta</taxon>
        <taxon>Pterygota</taxon>
        <taxon>Neoptera</taxon>
        <taxon>Endopterygota</taxon>
        <taxon>Diptera</taxon>
        <taxon>Nematocera</taxon>
        <taxon>Chironomoidea</taxon>
        <taxon>Chironomidae</taxon>
        <taxon>Chironominae</taxon>
        <taxon>Polypedilum</taxon>
        <taxon>Polypedilum</taxon>
    </lineage>
</organism>
<dbReference type="Proteomes" id="UP001107558">
    <property type="component" value="Chromosome 4"/>
</dbReference>
<comment type="caution">
    <text evidence="1">The sequence shown here is derived from an EMBL/GenBank/DDBJ whole genome shotgun (WGS) entry which is preliminary data.</text>
</comment>